<evidence type="ECO:0000313" key="5">
    <source>
        <dbReference type="Proteomes" id="UP000027778"/>
    </source>
</evidence>
<keyword evidence="1" id="KW-0949">S-adenosyl-L-methionine</keyword>
<dbReference type="CDD" id="cd09281">
    <property type="entry name" value="UPF0066"/>
    <property type="match status" value="1"/>
</dbReference>
<evidence type="ECO:0000256" key="1">
    <source>
        <dbReference type="ARBA" id="ARBA00022691"/>
    </source>
</evidence>
<dbReference type="AlphaFoldDB" id="A0A073KCW6"/>
<dbReference type="RefSeq" id="WP_033673746.1">
    <property type="nucleotide sequence ID" value="NZ_JOTM01000003.1"/>
</dbReference>
<evidence type="ECO:0000259" key="3">
    <source>
        <dbReference type="PROSITE" id="PS51668"/>
    </source>
</evidence>
<evidence type="ECO:0000256" key="2">
    <source>
        <dbReference type="ARBA" id="ARBA00033753"/>
    </source>
</evidence>
<dbReference type="PANTHER" id="PTHR12818">
    <property type="entry name" value="TRNA (ADENINE(37)-N6)-METHYLTRANSFERASE"/>
    <property type="match status" value="1"/>
</dbReference>
<keyword evidence="5" id="KW-1185">Reference proteome</keyword>
<dbReference type="STRING" id="574375.AZF08_10415"/>
<evidence type="ECO:0000313" key="4">
    <source>
        <dbReference type="EMBL" id="KEK25094.1"/>
    </source>
</evidence>
<dbReference type="OrthoDB" id="9799092at2"/>
<comment type="caution">
    <text evidence="4">The sequence shown here is derived from an EMBL/GenBank/DDBJ whole genome shotgun (WGS) entry which is preliminary data.</text>
</comment>
<dbReference type="Proteomes" id="UP000027778">
    <property type="component" value="Unassembled WGS sequence"/>
</dbReference>
<organism evidence="4 5">
    <name type="scientific">Bacillus gaemokensis</name>
    <dbReference type="NCBI Taxonomy" id="574375"/>
    <lineage>
        <taxon>Bacteria</taxon>
        <taxon>Bacillati</taxon>
        <taxon>Bacillota</taxon>
        <taxon>Bacilli</taxon>
        <taxon>Bacillales</taxon>
        <taxon>Bacillaceae</taxon>
        <taxon>Bacillus</taxon>
        <taxon>Bacillus cereus group</taxon>
    </lineage>
</organism>
<dbReference type="Gene3D" id="2.40.30.70">
    <property type="entry name" value="YaeB-like"/>
    <property type="match status" value="1"/>
</dbReference>
<protein>
    <submittedName>
        <fullName evidence="4">Transcriptional regulator</fullName>
    </submittedName>
</protein>
<dbReference type="EMBL" id="JOTM01000003">
    <property type="protein sequence ID" value="KEK25094.1"/>
    <property type="molecule type" value="Genomic_DNA"/>
</dbReference>
<feature type="domain" description="TsaA-like" evidence="3">
    <location>
        <begin position="4"/>
        <end position="136"/>
    </location>
</feature>
<dbReference type="eggNOG" id="COG1720">
    <property type="taxonomic scope" value="Bacteria"/>
</dbReference>
<dbReference type="SUPFAM" id="SSF118196">
    <property type="entry name" value="YaeB-like"/>
    <property type="match status" value="1"/>
</dbReference>
<accession>A0A073KCW6</accession>
<dbReference type="PROSITE" id="PS51668">
    <property type="entry name" value="TSAA_2"/>
    <property type="match status" value="1"/>
</dbReference>
<sequence length="157" mass="17996">MFSLQPIAFVHNERKMIMDDEWGEVQSLITLTDSFSEESIQGIESFSHIEVIFYFHKVTDEQIQYSARHPRNNKEYPKVGIFAQRGKNRPNRLGATIAKVVRREGKSIVVEGLDAIDGTPILDIKPVMREFVPSEGIIQPDWATDLMKQYWQGSGVK</sequence>
<gene>
    <name evidence="4" type="ORF">BAGA_18600</name>
</gene>
<dbReference type="InterPro" id="IPR036413">
    <property type="entry name" value="YaeB-like_sf"/>
</dbReference>
<comment type="similarity">
    <text evidence="2">Belongs to the tRNA methyltransferase O family.</text>
</comment>
<dbReference type="PANTHER" id="PTHR12818:SF0">
    <property type="entry name" value="TRNA (ADENINE(37)-N6)-METHYLTRANSFERASE"/>
    <property type="match status" value="1"/>
</dbReference>
<reference evidence="4 5" key="1">
    <citation type="submission" date="2014-06" db="EMBL/GenBank/DDBJ databases">
        <title>Draft genome sequence of Bacillus gaemokensis JCM 15801 (MCCC 1A00707).</title>
        <authorList>
            <person name="Lai Q."/>
            <person name="Liu Y."/>
            <person name="Shao Z."/>
        </authorList>
    </citation>
    <scope>NUCLEOTIDE SEQUENCE [LARGE SCALE GENOMIC DNA]</scope>
    <source>
        <strain evidence="4 5">JCM 15801</strain>
    </source>
</reference>
<name>A0A073KCW6_9BACI</name>
<dbReference type="InterPro" id="IPR023370">
    <property type="entry name" value="TrmO-like_N"/>
</dbReference>
<dbReference type="InterPro" id="IPR036414">
    <property type="entry name" value="YaeB_N_sf"/>
</dbReference>
<proteinExistence type="inferred from homology"/>
<dbReference type="InterPro" id="IPR040372">
    <property type="entry name" value="YaeB-like"/>
</dbReference>
<dbReference type="Pfam" id="PF01980">
    <property type="entry name" value="TrmO_N"/>
    <property type="match status" value="1"/>
</dbReference>